<dbReference type="EMBL" id="CP002879">
    <property type="protein sequence ID" value="AEI82120.1"/>
    <property type="molecule type" value="Genomic_DNA"/>
</dbReference>
<reference evidence="2 3" key="1">
    <citation type="journal article" date="2011" name="J. Bacteriol.">
        <title>Complete genome sequence of the type strain Cupriavidus necator N-1.</title>
        <authorList>
            <person name="Poehlein A."/>
            <person name="Kusian B."/>
            <person name="Friedrich B."/>
            <person name="Daniel R."/>
            <person name="Bowien B."/>
        </authorList>
    </citation>
    <scope>NUCLEOTIDE SEQUENCE [LARGE SCALE GENOMIC DNA]</scope>
    <source>
        <strain evidence="3">ATCC 43291 / DSM 13513 / CCUG 52238 / LMG 8453 / N-1</strain>
        <plasmid evidence="2 3">pBB1</plasmid>
    </source>
</reference>
<organism evidence="2 3">
    <name type="scientific">Cupriavidus necator (strain ATCC 43291 / DSM 13513 / CCUG 52238 / LMG 8453 / N-1)</name>
    <name type="common">Ralstonia eutropha</name>
    <dbReference type="NCBI Taxonomy" id="1042878"/>
    <lineage>
        <taxon>Bacteria</taxon>
        <taxon>Pseudomonadati</taxon>
        <taxon>Pseudomonadota</taxon>
        <taxon>Betaproteobacteria</taxon>
        <taxon>Burkholderiales</taxon>
        <taxon>Burkholderiaceae</taxon>
        <taxon>Cupriavidus</taxon>
    </lineage>
</organism>
<feature type="compositionally biased region" description="Polar residues" evidence="1">
    <location>
        <begin position="1"/>
        <end position="10"/>
    </location>
</feature>
<dbReference type="Proteomes" id="UP000006798">
    <property type="component" value="Plasmid pBB1"/>
</dbReference>
<dbReference type="KEGG" id="cnc:CNE_BB1p07000"/>
<keyword evidence="2" id="KW-0614">Plasmid</keyword>
<feature type="region of interest" description="Disordered" evidence="1">
    <location>
        <begin position="1"/>
        <end position="40"/>
    </location>
</feature>
<dbReference type="AlphaFoldDB" id="F8GXQ0"/>
<accession>F8GXQ0</accession>
<protein>
    <recommendedName>
        <fullName evidence="4">ISKra4 family transposase</fullName>
    </recommendedName>
</protein>
<gene>
    <name evidence="2" type="ordered locus">CNE_BB1p07000</name>
</gene>
<proteinExistence type="predicted"/>
<name>F8GXQ0_CUPNN</name>
<sequence length="165" mass="18770">MCWQPAQSGARSPRSVADWKRNRPPTPRQQAEVASVRSPEIAKPSPIRAVGIDGGYLRRAGHRRRQDGWFEVIVGKSLRDQDAGHSFGYVHKLERRPADRMWNFLLREGVQPSQPVTFLSDGGDTVRFAQLGFGDRGDYVLDWFHIAMRVQNLEQMRDRAKTGAD</sequence>
<evidence type="ECO:0000313" key="3">
    <source>
        <dbReference type="Proteomes" id="UP000006798"/>
    </source>
</evidence>
<evidence type="ECO:0000256" key="1">
    <source>
        <dbReference type="SAM" id="MobiDB-lite"/>
    </source>
</evidence>
<evidence type="ECO:0000313" key="2">
    <source>
        <dbReference type="EMBL" id="AEI82120.1"/>
    </source>
</evidence>
<dbReference type="HOGENOM" id="CLU_1608118_0_0_4"/>
<evidence type="ECO:0008006" key="4">
    <source>
        <dbReference type="Google" id="ProtNLM"/>
    </source>
</evidence>
<geneLocation type="plasmid" evidence="2 3">
    <name>pBB1</name>
</geneLocation>